<gene>
    <name evidence="1" type="ORF">TsocGM_24285</name>
</gene>
<reference evidence="1 2" key="2">
    <citation type="submission" date="2019-01" db="EMBL/GenBank/DDBJ databases">
        <title>Tautonia sociabilis, a novel thermotolerant planctomycete of Isosphaeraceae family, isolated from a 4000 m deep subterranean habitat.</title>
        <authorList>
            <person name="Kovaleva O.L."/>
            <person name="Elcheninov A.G."/>
            <person name="Van Heerden E."/>
            <person name="Toshchakov S.V."/>
            <person name="Novikov A."/>
            <person name="Bonch-Osmolovskaya E.A."/>
            <person name="Kublanov I.V."/>
        </authorList>
    </citation>
    <scope>NUCLEOTIDE SEQUENCE [LARGE SCALE GENOMIC DNA]</scope>
    <source>
        <strain evidence="1 2">GM2012</strain>
    </source>
</reference>
<keyword evidence="2" id="KW-1185">Reference proteome</keyword>
<evidence type="ECO:0000313" key="2">
    <source>
        <dbReference type="Proteomes" id="UP000280296"/>
    </source>
</evidence>
<reference evidence="1 2" key="1">
    <citation type="submission" date="2018-12" db="EMBL/GenBank/DDBJ databases">
        <authorList>
            <person name="Toschakov S.V."/>
        </authorList>
    </citation>
    <scope>NUCLEOTIDE SEQUENCE [LARGE SCALE GENOMIC DNA]</scope>
    <source>
        <strain evidence="1 2">GM2012</strain>
    </source>
</reference>
<organism evidence="1 2">
    <name type="scientific">Tautonia sociabilis</name>
    <dbReference type="NCBI Taxonomy" id="2080755"/>
    <lineage>
        <taxon>Bacteria</taxon>
        <taxon>Pseudomonadati</taxon>
        <taxon>Planctomycetota</taxon>
        <taxon>Planctomycetia</taxon>
        <taxon>Isosphaerales</taxon>
        <taxon>Isosphaeraceae</taxon>
        <taxon>Tautonia</taxon>
    </lineage>
</organism>
<dbReference type="EMBL" id="RYZH01000081">
    <property type="protein sequence ID" value="RUL81891.1"/>
    <property type="molecule type" value="Genomic_DNA"/>
</dbReference>
<dbReference type="OrthoDB" id="8924032at2"/>
<name>A0A432MD51_9BACT</name>
<protein>
    <submittedName>
        <fullName evidence="1">Uncharacterized protein</fullName>
    </submittedName>
</protein>
<dbReference type="Proteomes" id="UP000280296">
    <property type="component" value="Unassembled WGS sequence"/>
</dbReference>
<evidence type="ECO:0000313" key="1">
    <source>
        <dbReference type="EMBL" id="RUL81891.1"/>
    </source>
</evidence>
<sequence length="64" mass="7028">MQIRIAEVVVAAHGQLGDDVVRRELTEVDTDLTRVIAAWPTLPGHLRRAILTLVDPDRSIEGGD</sequence>
<dbReference type="RefSeq" id="WP_126728054.1">
    <property type="nucleotide sequence ID" value="NZ_RYZH01000081.1"/>
</dbReference>
<comment type="caution">
    <text evidence="1">The sequence shown here is derived from an EMBL/GenBank/DDBJ whole genome shotgun (WGS) entry which is preliminary data.</text>
</comment>
<dbReference type="AlphaFoldDB" id="A0A432MD51"/>
<accession>A0A432MD51</accession>
<proteinExistence type="predicted"/>